<organism evidence="1">
    <name type="scientific">marine sediment metagenome</name>
    <dbReference type="NCBI Taxonomy" id="412755"/>
    <lineage>
        <taxon>unclassified sequences</taxon>
        <taxon>metagenomes</taxon>
        <taxon>ecological metagenomes</taxon>
    </lineage>
</organism>
<evidence type="ECO:0000313" key="1">
    <source>
        <dbReference type="EMBL" id="KKN78870.1"/>
    </source>
</evidence>
<comment type="caution">
    <text evidence="1">The sequence shown here is derived from an EMBL/GenBank/DDBJ whole genome shotgun (WGS) entry which is preliminary data.</text>
</comment>
<gene>
    <name evidence="1" type="ORF">LCGC14_0346420</name>
</gene>
<reference evidence="1" key="1">
    <citation type="journal article" date="2015" name="Nature">
        <title>Complex archaea that bridge the gap between prokaryotes and eukaryotes.</title>
        <authorList>
            <person name="Spang A."/>
            <person name="Saw J.H."/>
            <person name="Jorgensen S.L."/>
            <person name="Zaremba-Niedzwiedzka K."/>
            <person name="Martijn J."/>
            <person name="Lind A.E."/>
            <person name="van Eijk R."/>
            <person name="Schleper C."/>
            <person name="Guy L."/>
            <person name="Ettema T.J."/>
        </authorList>
    </citation>
    <scope>NUCLEOTIDE SEQUENCE</scope>
</reference>
<name>A0A0F9TCA6_9ZZZZ</name>
<protein>
    <submittedName>
        <fullName evidence="1">Uncharacterized protein</fullName>
    </submittedName>
</protein>
<proteinExistence type="predicted"/>
<dbReference type="AlphaFoldDB" id="A0A0F9TCA6"/>
<accession>A0A0F9TCA6</accession>
<dbReference type="EMBL" id="LAZR01000256">
    <property type="protein sequence ID" value="KKN78870.1"/>
    <property type="molecule type" value="Genomic_DNA"/>
</dbReference>
<sequence length="57" mass="6941">MKRMTLQQMIDERHRIAETLTEAMSDGTDMSMTKYAKLNERYHWLDERIRRKHGKDS</sequence>